<feature type="transmembrane region" description="Helical" evidence="7">
    <location>
        <begin position="367"/>
        <end position="386"/>
    </location>
</feature>
<dbReference type="GO" id="GO:0008233">
    <property type="term" value="F:peptidase activity"/>
    <property type="evidence" value="ECO:0007669"/>
    <property type="project" value="UniProtKB-KW"/>
</dbReference>
<evidence type="ECO:0000259" key="8">
    <source>
        <dbReference type="Pfam" id="PF02163"/>
    </source>
</evidence>
<dbReference type="OrthoDB" id="9759690at2"/>
<reference evidence="9 10" key="1">
    <citation type="submission" date="2019-08" db="EMBL/GenBank/DDBJ databases">
        <title>Lewinella sp. strain SSH13 Genome sequencing and assembly.</title>
        <authorList>
            <person name="Kim I."/>
        </authorList>
    </citation>
    <scope>NUCLEOTIDE SEQUENCE [LARGE SCALE GENOMIC DNA]</scope>
    <source>
        <strain evidence="9 10">SSH13</strain>
    </source>
</reference>
<comment type="caution">
    <text evidence="9">The sequence shown here is derived from an EMBL/GenBank/DDBJ whole genome shotgun (WGS) entry which is preliminary data.</text>
</comment>
<feature type="transmembrane region" description="Helical" evidence="7">
    <location>
        <begin position="249"/>
        <end position="269"/>
    </location>
</feature>
<organism evidence="9 10">
    <name type="scientific">Neolewinella aurantiaca</name>
    <dbReference type="NCBI Taxonomy" id="2602767"/>
    <lineage>
        <taxon>Bacteria</taxon>
        <taxon>Pseudomonadati</taxon>
        <taxon>Bacteroidota</taxon>
        <taxon>Saprospiria</taxon>
        <taxon>Saprospirales</taxon>
        <taxon>Lewinellaceae</taxon>
        <taxon>Neolewinella</taxon>
    </lineage>
</organism>
<evidence type="ECO:0000256" key="1">
    <source>
        <dbReference type="ARBA" id="ARBA00001947"/>
    </source>
</evidence>
<gene>
    <name evidence="9" type="ORF">FUA23_14360</name>
</gene>
<feature type="transmembrane region" description="Helical" evidence="7">
    <location>
        <begin position="317"/>
        <end position="338"/>
    </location>
</feature>
<dbReference type="RefSeq" id="WP_147931447.1">
    <property type="nucleotide sequence ID" value="NZ_VOXD01000022.1"/>
</dbReference>
<evidence type="ECO:0000256" key="7">
    <source>
        <dbReference type="SAM" id="Phobius"/>
    </source>
</evidence>
<dbReference type="AlphaFoldDB" id="A0A5C7FFY8"/>
<keyword evidence="4 7" id="KW-0812">Transmembrane</keyword>
<name>A0A5C7FFY8_9BACT</name>
<dbReference type="GO" id="GO:0006508">
    <property type="term" value="P:proteolysis"/>
    <property type="evidence" value="ECO:0007669"/>
    <property type="project" value="UniProtKB-KW"/>
</dbReference>
<proteinExistence type="inferred from homology"/>
<evidence type="ECO:0000313" key="9">
    <source>
        <dbReference type="EMBL" id="TXF88465.1"/>
    </source>
</evidence>
<evidence type="ECO:0000256" key="6">
    <source>
        <dbReference type="ARBA" id="ARBA00023136"/>
    </source>
</evidence>
<feature type="domain" description="Peptidase M50" evidence="8">
    <location>
        <begin position="165"/>
        <end position="331"/>
    </location>
</feature>
<feature type="transmembrane region" description="Helical" evidence="7">
    <location>
        <begin position="157"/>
        <end position="174"/>
    </location>
</feature>
<evidence type="ECO:0000256" key="5">
    <source>
        <dbReference type="ARBA" id="ARBA00022989"/>
    </source>
</evidence>
<dbReference type="InterPro" id="IPR008915">
    <property type="entry name" value="Peptidase_M50"/>
</dbReference>
<comment type="cofactor">
    <cofactor evidence="1">
        <name>Zn(2+)</name>
        <dbReference type="ChEBI" id="CHEBI:29105"/>
    </cofactor>
</comment>
<comment type="similarity">
    <text evidence="3">Belongs to the peptidase M50B family.</text>
</comment>
<protein>
    <submittedName>
        <fullName evidence="9">Site-2 protease family protein</fullName>
    </submittedName>
</protein>
<feature type="transmembrane region" description="Helical" evidence="7">
    <location>
        <begin position="125"/>
        <end position="145"/>
    </location>
</feature>
<dbReference type="GO" id="GO:0016020">
    <property type="term" value="C:membrane"/>
    <property type="evidence" value="ECO:0007669"/>
    <property type="project" value="UniProtKB-SubCell"/>
</dbReference>
<evidence type="ECO:0000256" key="3">
    <source>
        <dbReference type="ARBA" id="ARBA00007931"/>
    </source>
</evidence>
<evidence type="ECO:0000256" key="2">
    <source>
        <dbReference type="ARBA" id="ARBA00004141"/>
    </source>
</evidence>
<evidence type="ECO:0000313" key="10">
    <source>
        <dbReference type="Proteomes" id="UP000321907"/>
    </source>
</evidence>
<dbReference type="Proteomes" id="UP000321907">
    <property type="component" value="Unassembled WGS sequence"/>
</dbReference>
<feature type="transmembrane region" description="Helical" evidence="7">
    <location>
        <begin position="219"/>
        <end position="243"/>
    </location>
</feature>
<keyword evidence="5 7" id="KW-1133">Transmembrane helix</keyword>
<dbReference type="EMBL" id="VOXD01000022">
    <property type="protein sequence ID" value="TXF88465.1"/>
    <property type="molecule type" value="Genomic_DNA"/>
</dbReference>
<dbReference type="Pfam" id="PF02163">
    <property type="entry name" value="Peptidase_M50"/>
    <property type="match status" value="1"/>
</dbReference>
<feature type="transmembrane region" description="Helical" evidence="7">
    <location>
        <begin position="194"/>
        <end position="212"/>
    </location>
</feature>
<keyword evidence="10" id="KW-1185">Reference proteome</keyword>
<evidence type="ECO:0000256" key="4">
    <source>
        <dbReference type="ARBA" id="ARBA00022692"/>
    </source>
</evidence>
<comment type="subcellular location">
    <subcellularLocation>
        <location evidence="2">Membrane</location>
        <topology evidence="2">Multi-pass membrane protein</topology>
    </subcellularLocation>
</comment>
<sequence length="402" mass="46191">MLNITTSQVRAIELSDVGGEEFIVFVNDRAFNVGPILYHIIQWLKEERSIRYITSEINRQEGLDVTEVELTEMVNDNFAKLGLADSPDHKLKKRRSEYIHGKVQIVGEEWVAALSEPFSGLFKPAVFITLTILGTLVTGMFYYMYGNWISGQEFGNPTQVLLIYLTLAGIFFFHEIGHTAAANCFGIKAKEIGFGFYFIFPVFFTDVTKIYALPKRKRIVVNLGGIYFQLIVNTILIVAWALLPWSANLAKVTLSLLVSTNTFVLLYSLNPFFRNDGYWIYSDLFNVKNMLIRSYRYPFDLIGKLFKGQLNVPEIEWPLLVFALANFTFIGSFVGVFVQSFSTLSTQFYETVFNPNFFRDIGENKGFLLKCLFFYGVIGFFLTRYWKVLMNMIRRKRAARAA</sequence>
<keyword evidence="9" id="KW-0645">Protease</keyword>
<keyword evidence="9" id="KW-0378">Hydrolase</keyword>
<keyword evidence="6 7" id="KW-0472">Membrane</keyword>
<accession>A0A5C7FFY8</accession>